<evidence type="ECO:0000313" key="3">
    <source>
        <dbReference type="Proteomes" id="UP000184436"/>
    </source>
</evidence>
<accession>A0A1M4ZSV9</accession>
<feature type="domain" description="DUF6734" evidence="1">
    <location>
        <begin position="1"/>
        <end position="91"/>
    </location>
</feature>
<dbReference type="AlphaFoldDB" id="A0A1M4ZSV9"/>
<proteinExistence type="predicted"/>
<name>A0A1M4ZSV9_9BACE</name>
<reference evidence="2 3" key="1">
    <citation type="submission" date="2016-11" db="EMBL/GenBank/DDBJ databases">
        <authorList>
            <person name="Jaros S."/>
            <person name="Januszkiewicz K."/>
            <person name="Wedrychowicz H."/>
        </authorList>
    </citation>
    <scope>NUCLEOTIDE SEQUENCE [LARGE SCALE GENOMIC DNA]</scope>
    <source>
        <strain evidence="2 3">DSM 26883</strain>
    </source>
</reference>
<dbReference type="Proteomes" id="UP000184436">
    <property type="component" value="Unassembled WGS sequence"/>
</dbReference>
<keyword evidence="3" id="KW-1185">Reference proteome</keyword>
<protein>
    <recommendedName>
        <fullName evidence="1">DUF6734 domain-containing protein</fullName>
    </recommendedName>
</protein>
<gene>
    <name evidence="2" type="ORF">SAMN05444349_11366</name>
</gene>
<evidence type="ECO:0000313" key="2">
    <source>
        <dbReference type="EMBL" id="SHF20852.1"/>
    </source>
</evidence>
<organism evidence="2 3">
    <name type="scientific">Bacteroides faecichinchillae</name>
    <dbReference type="NCBI Taxonomy" id="871325"/>
    <lineage>
        <taxon>Bacteria</taxon>
        <taxon>Pseudomonadati</taxon>
        <taxon>Bacteroidota</taxon>
        <taxon>Bacteroidia</taxon>
        <taxon>Bacteroidales</taxon>
        <taxon>Bacteroidaceae</taxon>
        <taxon>Bacteroides</taxon>
    </lineage>
</organism>
<dbReference type="Pfam" id="PF20508">
    <property type="entry name" value="DUF6734"/>
    <property type="match status" value="1"/>
</dbReference>
<dbReference type="EMBL" id="FQVD01000013">
    <property type="protein sequence ID" value="SHF20852.1"/>
    <property type="molecule type" value="Genomic_DNA"/>
</dbReference>
<dbReference type="InterPro" id="IPR046621">
    <property type="entry name" value="DUF6734"/>
</dbReference>
<evidence type="ECO:0000259" key="1">
    <source>
        <dbReference type="Pfam" id="PF20508"/>
    </source>
</evidence>
<sequence>MYTDTNGYKVFVDLLQLPYTDVKVQYDNLRYPDIHWAYPKMQTYSQQDEPFIHVDGDAHLPNRLSASMESGALIAQNMEIGTQYYKSMMSSFL</sequence>